<gene>
    <name evidence="2" type="ORF">C1S65_23470</name>
</gene>
<name>A0AAD0LCL3_PSEPU</name>
<proteinExistence type="predicted"/>
<evidence type="ECO:0000313" key="3">
    <source>
        <dbReference type="Proteomes" id="UP000251617"/>
    </source>
</evidence>
<dbReference type="EMBL" id="CP030750">
    <property type="protein sequence ID" value="AXA26925.1"/>
    <property type="molecule type" value="Genomic_DNA"/>
</dbReference>
<dbReference type="RefSeq" id="WP_112899266.1">
    <property type="nucleotide sequence ID" value="NZ_CP030750.1"/>
</dbReference>
<feature type="domain" description="Dermonecrotic toxin N-terminal" evidence="1">
    <location>
        <begin position="565"/>
        <end position="797"/>
    </location>
</feature>
<reference evidence="2 3" key="1">
    <citation type="submission" date="2018-06" db="EMBL/GenBank/DDBJ databases">
        <title>The genome of Pseudomonas putida NX-1, a lignin degrader.</title>
        <authorList>
            <person name="Xu Z."/>
        </authorList>
    </citation>
    <scope>NUCLEOTIDE SEQUENCE [LARGE SCALE GENOMIC DNA]</scope>
    <source>
        <strain evidence="2 3">NX-1</strain>
    </source>
</reference>
<dbReference type="InterPro" id="IPR046673">
    <property type="entry name" value="ToxA_N"/>
</dbReference>
<evidence type="ECO:0000313" key="2">
    <source>
        <dbReference type="EMBL" id="AXA26925.1"/>
    </source>
</evidence>
<dbReference type="Proteomes" id="UP000251617">
    <property type="component" value="Chromosome"/>
</dbReference>
<protein>
    <recommendedName>
        <fullName evidence="1">Dermonecrotic toxin N-terminal domain-containing protein</fullName>
    </recommendedName>
</protein>
<organism evidence="2 3">
    <name type="scientific">Pseudomonas putida</name>
    <name type="common">Arthrobacter siderocapsulatus</name>
    <dbReference type="NCBI Taxonomy" id="303"/>
    <lineage>
        <taxon>Bacteria</taxon>
        <taxon>Pseudomonadati</taxon>
        <taxon>Pseudomonadota</taxon>
        <taxon>Gammaproteobacteria</taxon>
        <taxon>Pseudomonadales</taxon>
        <taxon>Pseudomonadaceae</taxon>
        <taxon>Pseudomonas</taxon>
    </lineage>
</organism>
<accession>A0AAD0LCL3</accession>
<feature type="domain" description="Dermonecrotic toxin N-terminal" evidence="1">
    <location>
        <begin position="251"/>
        <end position="473"/>
    </location>
</feature>
<sequence>MNDQPATHSPIDDSSAHSIIERLGRWSAAFEQRRNSQLSFIEAIESDALVQLRTYYTEDIDPNFIQDLLDAALQRLATQQPVVYDEAEHAIYHISDGEPREVPLERRQQVEQLVEGIGGRMVETYRDYLTRHWEAKPQGLSDVLEYQKRISQRCEQHCLDLEAALGAPQVAAMTSAQVRALIREQERDWHAQPALLLLGDDDEKQVIDRLVRKHLPEWYRNLNAEDVATLSAAQGACDGAQSTLENLLGSARSLHEHAGSLASAYLREHFDLLLSADLITVKCEPSATENVSVRTLTLTELVMEGAIDVTQVYKPLQVSMPLLHCKPPSAEQLQGLLSELDVPHSFIATLKQRHQDAEVELAQLELYDSQLRYSLLIASKKGHLSDARHEQVLALLAQEPPGDEICPLQLWAGADCSDLLLFAVADDAFVLYAPGKPDGQEWIELVSQRALNSEIGGWLAEETGRHYLLSQVPFDQRATVSASILSIVEKPSEWSLSLDRRRALTGYEACLAERVRLSNKKAEDEIEASIAPYYALNLNIGQKRVINLEKQVALQAEHVFAASMQDYEGFHAFARRTVETAIKPYLDDKGITEQVDPESILFDLPSTDTDTPLTMNLVDLVCYGYDDNSGLDNPKKGVRSLVGQDLSALRSHDFTRYARRAYVGETYITHIREHYLNESSADYEARRKMFGRALISAMDRDLRLASIKAELDQATYTKLIALVTALGRTLSQPDIFSESETVVESSGVFRLSIDGCFVLGAYVLRDVADKVATDWLYTPDAPDGVLLRPYQSLNATGTGVLYDYLLNRVTLASRSKVSTRLKRLASGDSHRDSLRGLNQVVTVVGEYNVFIEHALADVEDATLGKAEVIRAQVFKGVLFSALPLLVYPPFAIAFGAFMTASALKKAIVAHTRWETAVALQNWLEASWGLLGAVLSVPGVSLGMLKSALAPLRQAVVRRPQVTGATRTPSLQFDKSWAVKSKPGDLHKVTEDGIWKGTYRSGAKDATNAEHFIRSGGRYYKVVHDAEHATLRVFKANRPQSYHRPAVRLHEDGRWIANSTGLRGGNHVQDAGTLTQARQITNGEGAPSEIRGALQGEAVVARYVGAADDYLYTVNAQSCVAVSLYNPATRAGAVLHIDHNVRSLIEPALRQVLTQIGAAQDGAGVRAVMAGGDWLGGTDIGGVVRALLRRQGIQASWQHWSFSSCFGGSYGMTLNLGSGVTRVYRTPMSVVEQVLTPIMKQANFRLKGVPARAHRFQSRFRARPLYERPSGVVEDAAGLAPAPDELALQAISVVSL</sequence>
<dbReference type="Pfam" id="PF20178">
    <property type="entry name" value="ToxA_N"/>
    <property type="match status" value="2"/>
</dbReference>
<evidence type="ECO:0000259" key="1">
    <source>
        <dbReference type="Pfam" id="PF20178"/>
    </source>
</evidence>